<name>A0A836P5Z5_XANVA</name>
<protein>
    <submittedName>
        <fullName evidence="1">Uncharacterized protein</fullName>
    </submittedName>
</protein>
<sequence length="60" mass="6432">MRSCAAPAASEIDARTSVVRMVRHTASSPFTGVAHRFSDIARMQQLSQPHTCLVTAAHPA</sequence>
<accession>A0A836P5Z5</accession>
<dbReference type="AlphaFoldDB" id="A0A836P5Z5"/>
<evidence type="ECO:0000313" key="1">
    <source>
        <dbReference type="EMBL" id="KFA03539.1"/>
    </source>
</evidence>
<reference evidence="1" key="1">
    <citation type="submission" date="2012-05" db="EMBL/GenBank/DDBJ databases">
        <authorList>
            <person name="Studholme D.J."/>
            <person name="Wasukira A."/>
            <person name="Grant M."/>
        </authorList>
    </citation>
    <scope>NUCLEOTIDE SEQUENCE [LARGE SCALE GENOMIC DNA]</scope>
    <source>
        <strain evidence="1">NCPPB 890</strain>
    </source>
</reference>
<proteinExistence type="predicted"/>
<dbReference type="EMBL" id="AKBN01000129">
    <property type="protein sequence ID" value="KFA03539.1"/>
    <property type="molecule type" value="Genomic_DNA"/>
</dbReference>
<comment type="caution">
    <text evidence="1">The sequence shown here is derived from an EMBL/GenBank/DDBJ whole genome shotgun (WGS) entry which is preliminary data.</text>
</comment>
<organism evidence="1">
    <name type="scientific">Xanthomonas vasicola pv. vasculorum NCPPB 890</name>
    <dbReference type="NCBI Taxonomy" id="1184265"/>
    <lineage>
        <taxon>Bacteria</taxon>
        <taxon>Pseudomonadati</taxon>
        <taxon>Pseudomonadota</taxon>
        <taxon>Gammaproteobacteria</taxon>
        <taxon>Lysobacterales</taxon>
        <taxon>Lysobacteraceae</taxon>
        <taxon>Xanthomonas</taxon>
    </lineage>
</organism>
<gene>
    <name evidence="1" type="ORF">A11K_0102875</name>
</gene>